<dbReference type="Pfam" id="PF02784">
    <property type="entry name" value="Orn_Arg_deC_N"/>
    <property type="match status" value="2"/>
</dbReference>
<evidence type="ECO:0000313" key="15">
    <source>
        <dbReference type="EnsemblMetazoa" id="ACOM032005-PA.1"/>
    </source>
</evidence>
<feature type="modified residue" description="N6-(pyridoxal phosphate)lysine" evidence="11">
    <location>
        <position position="65"/>
    </location>
</feature>
<evidence type="ECO:0000256" key="10">
    <source>
        <dbReference type="ARBA" id="ARBA00049127"/>
    </source>
</evidence>
<evidence type="ECO:0000256" key="4">
    <source>
        <dbReference type="ARBA" id="ARBA00023115"/>
    </source>
</evidence>
<keyword evidence="4" id="KW-0620">Polyamine biosynthesis</keyword>
<dbReference type="GO" id="GO:0004586">
    <property type="term" value="F:ornithine decarboxylase activity"/>
    <property type="evidence" value="ECO:0007669"/>
    <property type="project" value="UniProtKB-EC"/>
</dbReference>
<comment type="similarity">
    <text evidence="2 12">Belongs to the Orn/Lys/Arg decarboxylase class-II family.</text>
</comment>
<name>A0A8W7PHN6_ANOCL</name>
<evidence type="ECO:0000256" key="12">
    <source>
        <dbReference type="RuleBase" id="RU003737"/>
    </source>
</evidence>
<protein>
    <recommendedName>
        <fullName evidence="7">ornithine decarboxylase</fullName>
        <ecNumber evidence="7">4.1.1.17</ecNumber>
    </recommendedName>
</protein>
<dbReference type="VEuPathDB" id="VectorBase:ACON2_035629"/>
<dbReference type="Gene3D" id="3.20.20.10">
    <property type="entry name" value="Alanine racemase"/>
    <property type="match status" value="3"/>
</dbReference>
<dbReference type="InterPro" id="IPR022643">
    <property type="entry name" value="De-COase2_C"/>
</dbReference>
<dbReference type="GO" id="GO:0033387">
    <property type="term" value="P:putrescine biosynthetic process from arginine, via ornithine"/>
    <property type="evidence" value="ECO:0007669"/>
    <property type="project" value="TreeGrafter"/>
</dbReference>
<dbReference type="PROSITE" id="PS00878">
    <property type="entry name" value="ODR_DC_2_1"/>
    <property type="match status" value="1"/>
</dbReference>
<organism evidence="15">
    <name type="scientific">Anopheles coluzzii</name>
    <name type="common">African malaria mosquito</name>
    <dbReference type="NCBI Taxonomy" id="1518534"/>
    <lineage>
        <taxon>Eukaryota</taxon>
        <taxon>Metazoa</taxon>
        <taxon>Ecdysozoa</taxon>
        <taxon>Arthropoda</taxon>
        <taxon>Hexapoda</taxon>
        <taxon>Insecta</taxon>
        <taxon>Pterygota</taxon>
        <taxon>Neoptera</taxon>
        <taxon>Endopterygota</taxon>
        <taxon>Diptera</taxon>
        <taxon>Nematocera</taxon>
        <taxon>Culicoidea</taxon>
        <taxon>Culicidae</taxon>
        <taxon>Anophelinae</taxon>
        <taxon>Anopheles</taxon>
    </lineage>
</organism>
<dbReference type="InterPro" id="IPR022653">
    <property type="entry name" value="De-COase2_pyr-phos_BS"/>
</dbReference>
<feature type="domain" description="Orn/DAP/Arg decarboxylase 2 C-terminal" evidence="13">
    <location>
        <begin position="205"/>
        <end position="307"/>
    </location>
</feature>
<evidence type="ECO:0000256" key="2">
    <source>
        <dbReference type="ARBA" id="ARBA00008872"/>
    </source>
</evidence>
<evidence type="ECO:0000256" key="11">
    <source>
        <dbReference type="PIRSR" id="PIRSR600183-50"/>
    </source>
</evidence>
<dbReference type="InterPro" id="IPR009006">
    <property type="entry name" value="Ala_racemase/Decarboxylase_C"/>
</dbReference>
<dbReference type="AlphaFoldDB" id="A0A8W7PHN6"/>
<dbReference type="PANTHER" id="PTHR11482:SF6">
    <property type="entry name" value="ORNITHINE DECARBOXYLASE 1-RELATED"/>
    <property type="match status" value="1"/>
</dbReference>
<dbReference type="InterPro" id="IPR000183">
    <property type="entry name" value="Orn/DAP/Arg_de-COase"/>
</dbReference>
<evidence type="ECO:0000256" key="1">
    <source>
        <dbReference type="ARBA" id="ARBA00001933"/>
    </source>
</evidence>
<dbReference type="InterPro" id="IPR002433">
    <property type="entry name" value="Orn_de-COase"/>
</dbReference>
<dbReference type="VEuPathDB" id="VectorBase:ACON2_042018"/>
<dbReference type="InterPro" id="IPR029066">
    <property type="entry name" value="PLP-binding_barrel"/>
</dbReference>
<evidence type="ECO:0000256" key="9">
    <source>
        <dbReference type="ARBA" id="ARBA00046672"/>
    </source>
</evidence>
<comment type="function">
    <text evidence="8">Catalyzes the first and rate-limiting step of polyamine biosynthesis that converts ornithine into putrescine, which is the precursor for the polyamines, spermidine and spermine. Polyamines are essential for cell proliferation and are implicated in cellular processes, ranging from DNA replication to apoptosis.</text>
</comment>
<evidence type="ECO:0000256" key="6">
    <source>
        <dbReference type="ARBA" id="ARBA00034115"/>
    </source>
</evidence>
<feature type="active site" description="Proton donor" evidence="11">
    <location>
        <position position="566"/>
    </location>
</feature>
<feature type="domain" description="Orn/DAP/Arg decarboxylase 2 N-terminal" evidence="14">
    <location>
        <begin position="382"/>
        <end position="495"/>
    </location>
</feature>
<dbReference type="CDD" id="cd00622">
    <property type="entry name" value="PLPDE_III_ODC"/>
    <property type="match status" value="1"/>
</dbReference>
<evidence type="ECO:0000256" key="3">
    <source>
        <dbReference type="ARBA" id="ARBA00022898"/>
    </source>
</evidence>
<dbReference type="PRINTS" id="PR01179">
    <property type="entry name" value="ODADCRBXLASE"/>
</dbReference>
<dbReference type="PANTHER" id="PTHR11482">
    <property type="entry name" value="ARGININE/DIAMINOPIMELATE/ORNITHINE DECARBOXYLASE"/>
    <property type="match status" value="1"/>
</dbReference>
<dbReference type="Pfam" id="PF00278">
    <property type="entry name" value="Orn_DAP_Arg_deC"/>
    <property type="match status" value="1"/>
</dbReference>
<dbReference type="SUPFAM" id="SSF50621">
    <property type="entry name" value="Alanine racemase C-terminal domain-like"/>
    <property type="match status" value="2"/>
</dbReference>
<dbReference type="SUPFAM" id="SSF51419">
    <property type="entry name" value="PLP-binding barrel"/>
    <property type="match status" value="2"/>
</dbReference>
<accession>A0A8W7PHN6</accession>
<keyword evidence="3 11" id="KW-0663">Pyridoxal phosphate</keyword>
<comment type="cofactor">
    <cofactor evidence="1 11">
        <name>pyridoxal 5'-phosphate</name>
        <dbReference type="ChEBI" id="CHEBI:597326"/>
    </cofactor>
</comment>
<proteinExistence type="inferred from homology"/>
<dbReference type="InterPro" id="IPR022644">
    <property type="entry name" value="De-COase2_N"/>
</dbReference>
<dbReference type="Proteomes" id="UP000075882">
    <property type="component" value="Unassembled WGS sequence"/>
</dbReference>
<dbReference type="EnsemblMetazoa" id="ACOM032005-RA">
    <property type="protein sequence ID" value="ACOM032005-PA.1"/>
    <property type="gene ID" value="ACOM032005"/>
</dbReference>
<dbReference type="Gene3D" id="2.40.37.10">
    <property type="entry name" value="Lyase, Ornithine Decarboxylase, Chain A, domain 1"/>
    <property type="match status" value="2"/>
</dbReference>
<sequence length="638" mass="71199">MSVLECPSDLTLISDDMSIGDVIRDVVRMGPHEEPLHVLDLDDVVRKHYGWCAQMPRVKPYYAVKCNDDPRILQTLMTLGTGFDCASKGEMERMLGYGVKPESIIFAQPAKSIPSLLYARSKQVSVMTFDGAVELEKIHQYYPEARLVLRMRHDSLKFSLLDIGGGFPGDNDKPIDRYAQAVNVAIDQFFPAESDIRIIAEPGRYYVSSAVTLVSFVDSKRVMKEKQPDGTEKTRMYYYLNDGIFGTFYCTAHEAQPAIPIVERKTGAKDFPTSVWGPTCDVMDLILPDVMLPELDVGDSVVFENCGAYGQVLACRFNGFPLPKVIAYLREGTWKILQDLTAASSAISARSLDSSDGKLLVTHESSYTPIVEAPYLVRCSLGKKFGCDPIAEAPELLRYAATLRMNVIGISFHVGSDCDEHEVYYEAVKIAKGLFEYAKTIGYEFSLLDIGGGFPGDNDKPIDRYAQAVNVAIDQFFPAESDIRIIAEPGRYYVSSAVTLVSFVDSKRVMKEKQPDGTEKTRMYYYLNDGIFGTFYCTALEGQQVVPIVRSKLTKQYDTTLWGPTCHVVDKIAEARLPELDVGDSVVFENVGAYGMVLANQFNGFPLPKVRAYLREGTWRILQDLGMSSNKIMPINEF</sequence>
<evidence type="ECO:0000256" key="8">
    <source>
        <dbReference type="ARBA" id="ARBA00037173"/>
    </source>
</evidence>
<comment type="pathway">
    <text evidence="6">Amine and polyamine biosynthesis; putrescine biosynthesis via L-ornithine pathway; putrescine from L-ornithine: step 1/1.</text>
</comment>
<evidence type="ECO:0000259" key="14">
    <source>
        <dbReference type="Pfam" id="PF02784"/>
    </source>
</evidence>
<dbReference type="GO" id="GO:0005737">
    <property type="term" value="C:cytoplasm"/>
    <property type="evidence" value="ECO:0007669"/>
    <property type="project" value="TreeGrafter"/>
</dbReference>
<evidence type="ECO:0000256" key="5">
    <source>
        <dbReference type="ARBA" id="ARBA00023239"/>
    </source>
</evidence>
<evidence type="ECO:0000259" key="13">
    <source>
        <dbReference type="Pfam" id="PF00278"/>
    </source>
</evidence>
<feature type="domain" description="Orn/DAP/Arg decarboxylase 2 N-terminal" evidence="14">
    <location>
        <begin position="41"/>
        <end position="154"/>
    </location>
</feature>
<keyword evidence="5" id="KW-0456">Lyase</keyword>
<comment type="subunit">
    <text evidence="9">Homodimer. Only the dimer is catalytically active, as the active sites are constructed of residues from both monomers.</text>
</comment>
<comment type="catalytic activity">
    <reaction evidence="10">
        <text>L-ornithine + H(+) = putrescine + CO2</text>
        <dbReference type="Rhea" id="RHEA:22964"/>
        <dbReference type="ChEBI" id="CHEBI:15378"/>
        <dbReference type="ChEBI" id="CHEBI:16526"/>
        <dbReference type="ChEBI" id="CHEBI:46911"/>
        <dbReference type="ChEBI" id="CHEBI:326268"/>
        <dbReference type="EC" id="4.1.1.17"/>
    </reaction>
</comment>
<dbReference type="PRINTS" id="PR01182">
    <property type="entry name" value="ORNDCRBXLASE"/>
</dbReference>
<evidence type="ECO:0000256" key="7">
    <source>
        <dbReference type="ARBA" id="ARBA00034138"/>
    </source>
</evidence>
<reference evidence="15" key="1">
    <citation type="submission" date="2022-08" db="UniProtKB">
        <authorList>
            <consortium name="EnsemblMetazoa"/>
        </authorList>
    </citation>
    <scope>IDENTIFICATION</scope>
</reference>
<dbReference type="EC" id="4.1.1.17" evidence="7"/>